<proteinExistence type="inferred from homology"/>
<keyword evidence="11" id="KW-1185">Reference proteome</keyword>
<dbReference type="PROSITE" id="PS51257">
    <property type="entry name" value="PROKAR_LIPOPROTEIN"/>
    <property type="match status" value="1"/>
</dbReference>
<feature type="signal peptide" evidence="8">
    <location>
        <begin position="1"/>
        <end position="27"/>
    </location>
</feature>
<dbReference type="InterPro" id="IPR013777">
    <property type="entry name" value="A-amylase-like"/>
</dbReference>
<dbReference type="Gene3D" id="3.20.20.80">
    <property type="entry name" value="Glycosidases"/>
    <property type="match status" value="1"/>
</dbReference>
<dbReference type="InterPro" id="IPR017853">
    <property type="entry name" value="GH"/>
</dbReference>
<protein>
    <submittedName>
        <fullName evidence="10">Alpha-amylase</fullName>
    </submittedName>
</protein>
<evidence type="ECO:0000256" key="5">
    <source>
        <dbReference type="ARBA" id="ARBA00022837"/>
    </source>
</evidence>
<keyword evidence="4" id="KW-0378">Hydrolase</keyword>
<dbReference type="InterPro" id="IPR006047">
    <property type="entry name" value="GH13_cat_dom"/>
</dbReference>
<name>A0ABY3MXE3_9GAMM</name>
<keyword evidence="3" id="KW-0479">Metal-binding</keyword>
<evidence type="ECO:0000256" key="4">
    <source>
        <dbReference type="ARBA" id="ARBA00022801"/>
    </source>
</evidence>
<dbReference type="PIRSF" id="PIRSF001024">
    <property type="entry name" value="Alph-amyl_fung"/>
    <property type="match status" value="1"/>
</dbReference>
<feature type="chain" id="PRO_5046328660" evidence="8">
    <location>
        <begin position="28"/>
        <end position="606"/>
    </location>
</feature>
<keyword evidence="7" id="KW-0326">Glycosidase</keyword>
<keyword evidence="8" id="KW-0732">Signal</keyword>
<organism evidence="10 11">
    <name type="scientific">Colwellia echini</name>
    <dbReference type="NCBI Taxonomy" id="1982103"/>
    <lineage>
        <taxon>Bacteria</taxon>
        <taxon>Pseudomonadati</taxon>
        <taxon>Pseudomonadota</taxon>
        <taxon>Gammaproteobacteria</taxon>
        <taxon>Alteromonadales</taxon>
        <taxon>Colwelliaceae</taxon>
        <taxon>Colwellia</taxon>
    </lineage>
</organism>
<evidence type="ECO:0000256" key="3">
    <source>
        <dbReference type="ARBA" id="ARBA00022723"/>
    </source>
</evidence>
<evidence type="ECO:0000313" key="11">
    <source>
        <dbReference type="Proteomes" id="UP000815846"/>
    </source>
</evidence>
<reference evidence="10 11" key="1">
    <citation type="submission" date="2019-08" db="EMBL/GenBank/DDBJ databases">
        <title>Microbe sample from Colwellia echini.</title>
        <authorList>
            <person name="Christiansen L."/>
            <person name="Pathiraja D."/>
            <person name="Schultz-Johansen M."/>
            <person name="Choi I.-G."/>
            <person name="Stougaard P."/>
        </authorList>
    </citation>
    <scope>NUCLEOTIDE SEQUENCE [LARGE SCALE GENOMIC DNA]</scope>
    <source>
        <strain evidence="10 11">A3</strain>
    </source>
</reference>
<keyword evidence="6" id="KW-0119">Carbohydrate metabolism</keyword>
<dbReference type="SMART" id="SM00642">
    <property type="entry name" value="Aamy"/>
    <property type="match status" value="1"/>
</dbReference>
<evidence type="ECO:0000256" key="7">
    <source>
        <dbReference type="ARBA" id="ARBA00023295"/>
    </source>
</evidence>
<dbReference type="Proteomes" id="UP000815846">
    <property type="component" value="Unassembled WGS sequence"/>
</dbReference>
<sequence>MNFIRKCSLLAAISLACITSNTSYATAAEAPEKLKAKAASLAPYQQRELQDEVFYFVLPDRFYNADTSNDLGADANDKKRAASHGGLDKTHKGMYHGGDLAGLTEKLPYLDNMGISAIWLTPVLRNRAMQAGTSGYHGYWILDFTEIDPHLGSNAELKNFIDQAHKRNIKVFFDIITNHTADVIKYKECHGEDGLGWIVDAAEGTDCPFISMAQIAEGNQYTAITPKGDEVLKSPAWLNNTNLYHNQGDSFWHGESAVRGDFSGLDDLYTGNAIVVNGMIDIYKDIIEEFKPDGFRIDTVKHVNIEFWQLFSPALLKFAKEQGINNFTMFAEVYSYEPEILSRYSTEAKIPTVLDFAFQGAVTKALIEQQGTEVLEQLFAKDHFYQTKHKYIPNTDANSLVNFTGNHDMGRFAYGLSQSPHNYSEQEQIARNLLANAMMFFSRGVPVIYYGDEQGFVGDGGDQASRQDMMPSLVDSYNDDDLLATDLTTADDNFDTNHLFYRSFAKYAELYQQYPALRFGKQTVVYAEDKPGIFAITREISATDSSAVKSKVKHKAQKLMIVFNTANTAQKLSVLTDNSHRRLVYSSVETSKADEIAPLSFAIYQL</sequence>
<evidence type="ECO:0000256" key="8">
    <source>
        <dbReference type="SAM" id="SignalP"/>
    </source>
</evidence>
<feature type="domain" description="Glycosyl hydrolase family 13 catalytic" evidence="9">
    <location>
        <begin position="56"/>
        <end position="495"/>
    </location>
</feature>
<comment type="caution">
    <text evidence="10">The sequence shown here is derived from an EMBL/GenBank/DDBJ whole genome shotgun (WGS) entry which is preliminary data.</text>
</comment>
<evidence type="ECO:0000256" key="6">
    <source>
        <dbReference type="ARBA" id="ARBA00023277"/>
    </source>
</evidence>
<dbReference type="PANTHER" id="PTHR10357:SF209">
    <property type="entry name" value="PERIPLASMIC ALPHA-AMYLASE"/>
    <property type="match status" value="1"/>
</dbReference>
<dbReference type="EMBL" id="PJAI02000007">
    <property type="protein sequence ID" value="TYK65854.1"/>
    <property type="molecule type" value="Genomic_DNA"/>
</dbReference>
<keyword evidence="5" id="KW-0106">Calcium</keyword>
<dbReference type="PANTHER" id="PTHR10357">
    <property type="entry name" value="ALPHA-AMYLASE FAMILY MEMBER"/>
    <property type="match status" value="1"/>
</dbReference>
<evidence type="ECO:0000256" key="2">
    <source>
        <dbReference type="ARBA" id="ARBA00008061"/>
    </source>
</evidence>
<dbReference type="CDD" id="cd11339">
    <property type="entry name" value="AmyAc_bac_CMD_like_2"/>
    <property type="match status" value="1"/>
</dbReference>
<comment type="similarity">
    <text evidence="2">Belongs to the glycosyl hydrolase 13 family.</text>
</comment>
<dbReference type="Pfam" id="PF00128">
    <property type="entry name" value="Alpha-amylase"/>
    <property type="match status" value="1"/>
</dbReference>
<evidence type="ECO:0000259" key="9">
    <source>
        <dbReference type="SMART" id="SM00642"/>
    </source>
</evidence>
<evidence type="ECO:0000256" key="1">
    <source>
        <dbReference type="ARBA" id="ARBA00001913"/>
    </source>
</evidence>
<accession>A0ABY3MXE3</accession>
<dbReference type="SUPFAM" id="SSF51445">
    <property type="entry name" value="(Trans)glycosidases"/>
    <property type="match status" value="1"/>
</dbReference>
<evidence type="ECO:0000313" key="10">
    <source>
        <dbReference type="EMBL" id="TYK65854.1"/>
    </source>
</evidence>
<comment type="cofactor">
    <cofactor evidence="1">
        <name>Ca(2+)</name>
        <dbReference type="ChEBI" id="CHEBI:29108"/>
    </cofactor>
</comment>
<gene>
    <name evidence="10" type="ORF">CWS31_007840</name>
</gene>
<dbReference type="RefSeq" id="WP_101342815.1">
    <property type="nucleotide sequence ID" value="NZ_PJAI02000007.1"/>
</dbReference>